<feature type="compositionally biased region" description="Basic and acidic residues" evidence="8">
    <location>
        <begin position="48"/>
        <end position="63"/>
    </location>
</feature>
<gene>
    <name evidence="10" type="ORF">Celaphus_00000599</name>
</gene>
<dbReference type="Pfam" id="PF04442">
    <property type="entry name" value="CtaG_Cox11"/>
    <property type="match status" value="1"/>
</dbReference>
<dbReference type="EMBL" id="MKHE01000005">
    <property type="protein sequence ID" value="OWK15468.1"/>
    <property type="molecule type" value="Genomic_DNA"/>
</dbReference>
<evidence type="ECO:0000256" key="7">
    <source>
        <dbReference type="ARBA" id="ARBA00068998"/>
    </source>
</evidence>
<keyword evidence="5 9" id="KW-0472">Membrane</keyword>
<dbReference type="AlphaFoldDB" id="A0A212DB65"/>
<sequence length="462" mass="51937">MIADRPPRARAEHGCGRTPRRDKACWGLEISGTQAHVMMACTRRSARHFPETRPQKRLPEENRSLGSGGLNPELARPTRPRESRPPAPDRRARFLGVMGGLWRPAWRRVVFCGWPWSHLGRPTRAAERTEPCLRPGRSGPAGTEQGLRRLGTWRRPSLAEQPLRRPKSTNPYTRSQEEDWRRRNKTVLTYVAAAAVGMLGASYAAVPLYRLYCQVGLARPAGRPFWRGGGPGRLRRPRGSAGPGGRTVRILPPRGKRALKFIKKASDRVAGPTRALVFLPIPHCRVKFPDLRATTRKTTGLGGSAVAGHASDQIENMVPVKDRIIKITFNADVHASLQWNFRPQQTEIYVVPGETALAFYKAKNPTDKPVIGISTYNVVPFEAGQYFNKIQCFCFEEQRLNPQEEVDMPVFFYIDPEFAEDPRMVNVDLITLSYTFFEAKEGHKLPLPGYNSNHQLSPPSNL</sequence>
<dbReference type="PANTHER" id="PTHR21320:SF3">
    <property type="entry name" value="CYTOCHROME C OXIDASE ASSEMBLY PROTEIN COX11, MITOCHONDRIAL-RELATED"/>
    <property type="match status" value="1"/>
</dbReference>
<dbReference type="GO" id="GO:0005743">
    <property type="term" value="C:mitochondrial inner membrane"/>
    <property type="evidence" value="ECO:0007669"/>
    <property type="project" value="UniProtKB-SubCell"/>
</dbReference>
<evidence type="ECO:0000256" key="3">
    <source>
        <dbReference type="ARBA" id="ARBA00022692"/>
    </source>
</evidence>
<keyword evidence="3 9" id="KW-0812">Transmembrane</keyword>
<feature type="region of interest" description="Disordered" evidence="8">
    <location>
        <begin position="45"/>
        <end position="91"/>
    </location>
</feature>
<keyword evidence="4 9" id="KW-1133">Transmembrane helix</keyword>
<dbReference type="Gene3D" id="2.60.370.10">
    <property type="entry name" value="Ctag/Cox11"/>
    <property type="match status" value="1"/>
</dbReference>
<accession>A0A212DB65</accession>
<feature type="region of interest" description="Disordered" evidence="8">
    <location>
        <begin position="1"/>
        <end position="20"/>
    </location>
</feature>
<feature type="compositionally biased region" description="Basic and acidic residues" evidence="8">
    <location>
        <begin position="79"/>
        <end position="91"/>
    </location>
</feature>
<dbReference type="HAMAP" id="MF_00155">
    <property type="entry name" value="CtaG"/>
    <property type="match status" value="1"/>
</dbReference>
<evidence type="ECO:0000256" key="9">
    <source>
        <dbReference type="SAM" id="Phobius"/>
    </source>
</evidence>
<dbReference type="PANTHER" id="PTHR21320">
    <property type="entry name" value="CYTOCHROME C OXIDASE ASSEMBLY PROTEIN COX11-RELATED"/>
    <property type="match status" value="1"/>
</dbReference>
<evidence type="ECO:0000313" key="10">
    <source>
        <dbReference type="EMBL" id="OWK15468.1"/>
    </source>
</evidence>
<evidence type="ECO:0000256" key="4">
    <source>
        <dbReference type="ARBA" id="ARBA00022989"/>
    </source>
</evidence>
<evidence type="ECO:0000256" key="1">
    <source>
        <dbReference type="ARBA" id="ARBA00004007"/>
    </source>
</evidence>
<dbReference type="InterPro" id="IPR007533">
    <property type="entry name" value="Cyt_c_oxidase_assmbl_CtaG"/>
</dbReference>
<dbReference type="InterPro" id="IPR023471">
    <property type="entry name" value="CtaG/Cox11_dom_sf"/>
</dbReference>
<comment type="function">
    <text evidence="1">Exerts its effect at some terminal stage of cytochrome c oxidase synthesis, probably by being involved in the insertion of the copper B into subunit I.</text>
</comment>
<evidence type="ECO:0000256" key="8">
    <source>
        <dbReference type="SAM" id="MobiDB-lite"/>
    </source>
</evidence>
<comment type="subcellular location">
    <subcellularLocation>
        <location evidence="2">Mitochondrion inner membrane</location>
        <topology evidence="2">Single-pass membrane protein</topology>
        <orientation evidence="2">Intermembrane side</orientation>
    </subcellularLocation>
</comment>
<feature type="region of interest" description="Disordered" evidence="8">
    <location>
        <begin position="152"/>
        <end position="179"/>
    </location>
</feature>
<evidence type="ECO:0000313" key="11">
    <source>
        <dbReference type="Proteomes" id="UP000242450"/>
    </source>
</evidence>
<evidence type="ECO:0000256" key="6">
    <source>
        <dbReference type="ARBA" id="ARBA00063165"/>
    </source>
</evidence>
<protein>
    <recommendedName>
        <fullName evidence="7">Cytochrome c oxidase assembly protein COX11, mitochondrial</fullName>
    </recommendedName>
</protein>
<dbReference type="SUPFAM" id="SSF110111">
    <property type="entry name" value="Ctag/Cox11"/>
    <property type="match status" value="1"/>
</dbReference>
<dbReference type="OrthoDB" id="1704689at2759"/>
<proteinExistence type="inferred from homology"/>
<organism evidence="10 11">
    <name type="scientific">Cervus elaphus hippelaphus</name>
    <name type="common">European red deer</name>
    <dbReference type="NCBI Taxonomy" id="46360"/>
    <lineage>
        <taxon>Eukaryota</taxon>
        <taxon>Metazoa</taxon>
        <taxon>Chordata</taxon>
        <taxon>Craniata</taxon>
        <taxon>Vertebrata</taxon>
        <taxon>Euteleostomi</taxon>
        <taxon>Mammalia</taxon>
        <taxon>Eutheria</taxon>
        <taxon>Laurasiatheria</taxon>
        <taxon>Artiodactyla</taxon>
        <taxon>Ruminantia</taxon>
        <taxon>Pecora</taxon>
        <taxon>Cervidae</taxon>
        <taxon>Cervinae</taxon>
        <taxon>Cervus</taxon>
    </lineage>
</organism>
<name>A0A212DB65_CEREH</name>
<dbReference type="FunFam" id="2.60.370.10:FF:000001">
    <property type="entry name" value="COX11 cytochrome c oxidase assembly homolog"/>
    <property type="match status" value="1"/>
</dbReference>
<reference evidence="10 11" key="1">
    <citation type="journal article" date="2018" name="Mol. Genet. Genomics">
        <title>The red deer Cervus elaphus genome CerEla1.0: sequencing, annotating, genes, and chromosomes.</title>
        <authorList>
            <person name="Bana N.A."/>
            <person name="Nyiri A."/>
            <person name="Nagy J."/>
            <person name="Frank K."/>
            <person name="Nagy T."/>
            <person name="Steger V."/>
            <person name="Schiller M."/>
            <person name="Lakatos P."/>
            <person name="Sugar L."/>
            <person name="Horn P."/>
            <person name="Barta E."/>
            <person name="Orosz L."/>
        </authorList>
    </citation>
    <scope>NUCLEOTIDE SEQUENCE [LARGE SCALE GENOMIC DNA]</scope>
    <source>
        <strain evidence="10">Hungarian</strain>
    </source>
</reference>
<evidence type="ECO:0000256" key="5">
    <source>
        <dbReference type="ARBA" id="ARBA00023136"/>
    </source>
</evidence>
<evidence type="ECO:0000256" key="2">
    <source>
        <dbReference type="ARBA" id="ARBA00004243"/>
    </source>
</evidence>
<comment type="subunit">
    <text evidence="6">Interacts with CNNM4/ACDP4. Interacts with RANBP2.</text>
</comment>
<feature type="transmembrane region" description="Helical" evidence="9">
    <location>
        <begin position="187"/>
        <end position="209"/>
    </location>
</feature>
<dbReference type="GO" id="GO:0005507">
    <property type="term" value="F:copper ion binding"/>
    <property type="evidence" value="ECO:0007669"/>
    <property type="project" value="InterPro"/>
</dbReference>
<dbReference type="Proteomes" id="UP000242450">
    <property type="component" value="Chromosome 5"/>
</dbReference>
<comment type="caution">
    <text evidence="10">The sequence shown here is derived from an EMBL/GenBank/DDBJ whole genome shotgun (WGS) entry which is preliminary data.</text>
</comment>
<keyword evidence="11" id="KW-1185">Reference proteome</keyword>